<accession>A0A370BMY8</accession>
<name>A0A370BMY8_ASPNG</name>
<dbReference type="AlphaFoldDB" id="A0A370BMY8"/>
<evidence type="ECO:0000313" key="2">
    <source>
        <dbReference type="Proteomes" id="UP000253845"/>
    </source>
</evidence>
<dbReference type="VEuPathDB" id="FungiDB:M747DRAFT_249595"/>
<proteinExistence type="predicted"/>
<sequence length="315" mass="34900">MIRPSRKVTFFLVTIGSATSHAWIGVGILGLGCRTMKGQKRGNLGTHGSFPQHFDFRAVSSGSIHPGNATLYRACLLKTCTVNTMLDMDLIFGEDGSRISSAQNKLILFPGRQVEKQTDCADHHENNENPHLAHREWNGDPLSVNVKCSHGRYFYIASNLGCPEETIHLMSDREPSPSRGVEGQNMPGSPPAAILCSGHGMQPAIPFTISSFSIGVAQETAASSRPWIDPMDLDSYPIGSSVKDSIQRYPERLLRNMMSKRARQSALEYSPLHMAALRPGPGLHRQFGHHQLSRHWAVVLSRRYFVKNLMRGPVF</sequence>
<dbReference type="Proteomes" id="UP000253845">
    <property type="component" value="Unassembled WGS sequence"/>
</dbReference>
<reference evidence="1 2" key="1">
    <citation type="submission" date="2018-07" db="EMBL/GenBank/DDBJ databases">
        <title>Section-level genome sequencing of Aspergillus section Nigri to investigate inter- and intra-species variation.</title>
        <authorList>
            <consortium name="DOE Joint Genome Institute"/>
            <person name="Vesth T.C."/>
            <person name="Nybo J.L."/>
            <person name="Theobald S."/>
            <person name="Frisvad J.C."/>
            <person name="Larsen T.O."/>
            <person name="Nielsen K.F."/>
            <person name="Hoof J.B."/>
            <person name="Brandl J."/>
            <person name="Salamov A."/>
            <person name="Riley R."/>
            <person name="Gladden J.M."/>
            <person name="Phatale P."/>
            <person name="Nielsen M.T."/>
            <person name="Lyhne E.K."/>
            <person name="Kogle M.E."/>
            <person name="Strasser K."/>
            <person name="McDonnell E."/>
            <person name="Barry K."/>
            <person name="Clum A."/>
            <person name="Chen C."/>
            <person name="Nolan M."/>
            <person name="Sandor L."/>
            <person name="Kuo A."/>
            <person name="Lipzen A."/>
            <person name="Hainaut M."/>
            <person name="Drula E."/>
            <person name="Tsang A."/>
            <person name="Magnuson J.K."/>
            <person name="Henrissat B."/>
            <person name="Wiebenga A."/>
            <person name="Simmons B.A."/>
            <person name="Makela M.R."/>
            <person name="De vries R.P."/>
            <person name="Grigoriev I.V."/>
            <person name="Mortensen U.H."/>
            <person name="Baker S.E."/>
            <person name="Andersen M.R."/>
        </authorList>
    </citation>
    <scope>NUCLEOTIDE SEQUENCE [LARGE SCALE GENOMIC DNA]</scope>
    <source>
        <strain evidence="1 2">ATCC 13496</strain>
    </source>
</reference>
<protein>
    <submittedName>
        <fullName evidence="1">Uncharacterized protein</fullName>
    </submittedName>
</protein>
<dbReference type="PROSITE" id="PS51257">
    <property type="entry name" value="PROKAR_LIPOPROTEIN"/>
    <property type="match status" value="1"/>
</dbReference>
<organism evidence="1 2">
    <name type="scientific">Aspergillus niger ATCC 13496</name>
    <dbReference type="NCBI Taxonomy" id="1353008"/>
    <lineage>
        <taxon>Eukaryota</taxon>
        <taxon>Fungi</taxon>
        <taxon>Dikarya</taxon>
        <taxon>Ascomycota</taxon>
        <taxon>Pezizomycotina</taxon>
        <taxon>Eurotiomycetes</taxon>
        <taxon>Eurotiomycetidae</taxon>
        <taxon>Eurotiales</taxon>
        <taxon>Aspergillaceae</taxon>
        <taxon>Aspergillus</taxon>
        <taxon>Aspergillus subgen. Circumdati</taxon>
    </lineage>
</organism>
<evidence type="ECO:0000313" key="1">
    <source>
        <dbReference type="EMBL" id="RDH14431.1"/>
    </source>
</evidence>
<gene>
    <name evidence="1" type="ORF">M747DRAFT_249595</name>
</gene>
<dbReference type="EMBL" id="KZ851967">
    <property type="protein sequence ID" value="RDH14431.1"/>
    <property type="molecule type" value="Genomic_DNA"/>
</dbReference>